<evidence type="ECO:0000313" key="3">
    <source>
        <dbReference type="Proteomes" id="UP000003643"/>
    </source>
</evidence>
<dbReference type="EMBL" id="ADVK01000029">
    <property type="protein sequence ID" value="EFG95304.1"/>
    <property type="molecule type" value="Genomic_DNA"/>
</dbReference>
<sequence length="332" mass="38313">MKITTNVSKQTAEILGTRDRNVTYIYNMYSQGNEVGLGAFNWLQDKGIKLGYKDKNKFLVGMFGSPVMRDLIAGFGDSLNFKFRGSAINFRDFIGNDDKMYGIFGETKLINYTELGKTNIGKENNSLIEKIKRGPIAKALGRKQEMPGLFVSRLFIADKDDNDFKYSYDITVDDIRRIKENYRNAKDGKKDLTDNNIVNTIRYPHGVYTYIDPEKAEEKYNLAVMYRKASPVEKKVIEERMKAINKEVHDYRLRLAIEGPPILIDSPYLTKAVEDYRKDEFRKEYGYGNYQDKGLPKNEKMNNSPQPYTRKETPPTLGIEEYLKELREGVGL</sequence>
<feature type="region of interest" description="Disordered" evidence="1">
    <location>
        <begin position="287"/>
        <end position="316"/>
    </location>
</feature>
<proteinExistence type="predicted"/>
<gene>
    <name evidence="2" type="ORF">HMPREF0397_1055</name>
</gene>
<dbReference type="Proteomes" id="UP000003643">
    <property type="component" value="Unassembled WGS sequence"/>
</dbReference>
<dbReference type="AlphaFoldDB" id="D5RCX0"/>
<evidence type="ECO:0000256" key="1">
    <source>
        <dbReference type="SAM" id="MobiDB-lite"/>
    </source>
</evidence>
<dbReference type="RefSeq" id="WP_005903057.1">
    <property type="nucleotide sequence ID" value="NZ_ADVK01000029.1"/>
</dbReference>
<protein>
    <submittedName>
        <fullName evidence="2">Uncharacterized protein</fullName>
    </submittedName>
</protein>
<evidence type="ECO:0000313" key="2">
    <source>
        <dbReference type="EMBL" id="EFG95304.1"/>
    </source>
</evidence>
<name>D5RCX0_FUSN2</name>
<accession>D5RCX0</accession>
<comment type="caution">
    <text evidence="2">The sequence shown here is derived from an EMBL/GenBank/DDBJ whole genome shotgun (WGS) entry which is preliminary data.</text>
</comment>
<reference evidence="2 3" key="1">
    <citation type="submission" date="2010-04" db="EMBL/GenBank/DDBJ databases">
        <authorList>
            <person name="Qin X."/>
            <person name="Bachman B."/>
            <person name="Battles P."/>
            <person name="Bell A."/>
            <person name="Bess C."/>
            <person name="Bickham C."/>
            <person name="Chaboub L."/>
            <person name="Chen D."/>
            <person name="Coyle M."/>
            <person name="Deiros D.R."/>
            <person name="Dinh H."/>
            <person name="Forbes L."/>
            <person name="Fowler G."/>
            <person name="Francisco L."/>
            <person name="Fu Q."/>
            <person name="Gubbala S."/>
            <person name="Hale W."/>
            <person name="Han Y."/>
            <person name="Hemphill L."/>
            <person name="Highlander S.K."/>
            <person name="Hirani K."/>
            <person name="Hogues M."/>
            <person name="Jackson L."/>
            <person name="Jakkamsetti A."/>
            <person name="Javaid M."/>
            <person name="Jiang H."/>
            <person name="Korchina V."/>
            <person name="Kovar C."/>
            <person name="Lara F."/>
            <person name="Lee S."/>
            <person name="Mata R."/>
            <person name="Mathew T."/>
            <person name="Moen C."/>
            <person name="Morales K."/>
            <person name="Munidasa M."/>
            <person name="Nazareth L."/>
            <person name="Ngo R."/>
            <person name="Nguyen L."/>
            <person name="Okwuonu G."/>
            <person name="Ongeri F."/>
            <person name="Patil S."/>
            <person name="Petrosino J."/>
            <person name="Pham C."/>
            <person name="Pham P."/>
            <person name="Pu L.-L."/>
            <person name="Puazo M."/>
            <person name="Raj R."/>
            <person name="Reid J."/>
            <person name="Rouhana J."/>
            <person name="Saada N."/>
            <person name="Shang Y."/>
            <person name="Simmons D."/>
            <person name="Thornton R."/>
            <person name="Warren J."/>
            <person name="Weissenberger G."/>
            <person name="Zhang J."/>
            <person name="Zhang L."/>
            <person name="Zhou C."/>
            <person name="Zhu D."/>
            <person name="Muzny D."/>
            <person name="Worley K."/>
            <person name="Gibbs R."/>
        </authorList>
    </citation>
    <scope>NUCLEOTIDE SEQUENCE [LARGE SCALE GENOMIC DNA]</scope>
    <source>
        <strain evidence="3">ATCC 23726 / VPI 4351</strain>
    </source>
</reference>
<organism evidence="2 3">
    <name type="scientific">Fusobacterium nucleatum subsp. nucleatum (strain ATCC 23726 / VPI 4351)</name>
    <dbReference type="NCBI Taxonomy" id="525283"/>
    <lineage>
        <taxon>Bacteria</taxon>
        <taxon>Fusobacteriati</taxon>
        <taxon>Fusobacteriota</taxon>
        <taxon>Fusobacteriia</taxon>
        <taxon>Fusobacteriales</taxon>
        <taxon>Fusobacteriaceae</taxon>
        <taxon>Fusobacterium</taxon>
    </lineage>
</organism>